<dbReference type="AlphaFoldDB" id="A0A9Y2IGY9"/>
<dbReference type="EMBL" id="CP127294">
    <property type="protein sequence ID" value="WIX78163.1"/>
    <property type="molecule type" value="Genomic_DNA"/>
</dbReference>
<name>A0A9Y2IGY9_9PSEU</name>
<evidence type="ECO:0000256" key="1">
    <source>
        <dbReference type="ARBA" id="ARBA00004651"/>
    </source>
</evidence>
<feature type="transmembrane region" description="Helical" evidence="6">
    <location>
        <begin position="216"/>
        <end position="242"/>
    </location>
</feature>
<keyword evidence="5 6" id="KW-0472">Membrane</keyword>
<feature type="transmembrane region" description="Helical" evidence="6">
    <location>
        <begin position="171"/>
        <end position="189"/>
    </location>
</feature>
<protein>
    <recommendedName>
        <fullName evidence="7">ABC3 transporter permease C-terminal domain-containing protein</fullName>
    </recommendedName>
</protein>
<keyword evidence="3 6" id="KW-0812">Transmembrane</keyword>
<sequence>MNATADPQVLLRGTGLTKSFGATHDHGRVVRDDQRVLEVPRCTDGDGFLPGQVRPGCVLTLVGAYDTGAHPLSQGTYPVPGGLLPATSRVSRGPYPGDVVLTPAAAVDLRVPADVGAEAWVRIAPGHPDATERIANAVGNLTWQAFVSDSTGDLLTADRKSFATVRSGLDAASLFTLLLAGVSMLVLALEQVRERRRPLALLAAAGVPRSMLAKSLLWQTAVPLVPAVLAATGTGIGLAALVTRLLGAPVTVDWATTGALAGTGVALVFLVTALALPALRTAMRPDSIRTE</sequence>
<organism evidence="8 9">
    <name type="scientific">Amycolatopsis carbonis</name>
    <dbReference type="NCBI Taxonomy" id="715471"/>
    <lineage>
        <taxon>Bacteria</taxon>
        <taxon>Bacillati</taxon>
        <taxon>Actinomycetota</taxon>
        <taxon>Actinomycetes</taxon>
        <taxon>Pseudonocardiales</taxon>
        <taxon>Pseudonocardiaceae</taxon>
        <taxon>Amycolatopsis</taxon>
    </lineage>
</organism>
<proteinExistence type="predicted"/>
<evidence type="ECO:0000256" key="6">
    <source>
        <dbReference type="SAM" id="Phobius"/>
    </source>
</evidence>
<dbReference type="KEGG" id="acab:QRX50_43435"/>
<dbReference type="GO" id="GO:0005886">
    <property type="term" value="C:plasma membrane"/>
    <property type="evidence" value="ECO:0007669"/>
    <property type="project" value="UniProtKB-SubCell"/>
</dbReference>
<evidence type="ECO:0000256" key="5">
    <source>
        <dbReference type="ARBA" id="ARBA00023136"/>
    </source>
</evidence>
<gene>
    <name evidence="8" type="ORF">QRX50_43435</name>
</gene>
<reference evidence="8 9" key="1">
    <citation type="submission" date="2023-06" db="EMBL/GenBank/DDBJ databases">
        <authorList>
            <person name="Oyuntsetseg B."/>
            <person name="Kim S.B."/>
        </authorList>
    </citation>
    <scope>NUCLEOTIDE SEQUENCE [LARGE SCALE GENOMIC DNA]</scope>
    <source>
        <strain evidence="8 9">2-15</strain>
    </source>
</reference>
<accession>A0A9Y2IGY9</accession>
<keyword evidence="2" id="KW-1003">Cell membrane</keyword>
<evidence type="ECO:0000256" key="2">
    <source>
        <dbReference type="ARBA" id="ARBA00022475"/>
    </source>
</evidence>
<evidence type="ECO:0000256" key="3">
    <source>
        <dbReference type="ARBA" id="ARBA00022692"/>
    </source>
</evidence>
<keyword evidence="9" id="KW-1185">Reference proteome</keyword>
<dbReference type="InterPro" id="IPR003838">
    <property type="entry name" value="ABC3_permease_C"/>
</dbReference>
<evidence type="ECO:0000256" key="4">
    <source>
        <dbReference type="ARBA" id="ARBA00022989"/>
    </source>
</evidence>
<feature type="transmembrane region" description="Helical" evidence="6">
    <location>
        <begin position="254"/>
        <end position="279"/>
    </location>
</feature>
<comment type="subcellular location">
    <subcellularLocation>
        <location evidence="1">Cell membrane</location>
        <topology evidence="1">Multi-pass membrane protein</topology>
    </subcellularLocation>
</comment>
<evidence type="ECO:0000313" key="9">
    <source>
        <dbReference type="Proteomes" id="UP001236014"/>
    </source>
</evidence>
<evidence type="ECO:0000259" key="7">
    <source>
        <dbReference type="Pfam" id="PF02687"/>
    </source>
</evidence>
<dbReference type="Proteomes" id="UP001236014">
    <property type="component" value="Chromosome"/>
</dbReference>
<dbReference type="RefSeq" id="WP_285968889.1">
    <property type="nucleotide sequence ID" value="NZ_CP127294.1"/>
</dbReference>
<feature type="domain" description="ABC3 transporter permease C-terminal" evidence="7">
    <location>
        <begin position="172"/>
        <end position="280"/>
    </location>
</feature>
<dbReference type="Pfam" id="PF02687">
    <property type="entry name" value="FtsX"/>
    <property type="match status" value="1"/>
</dbReference>
<keyword evidence="4 6" id="KW-1133">Transmembrane helix</keyword>
<evidence type="ECO:0000313" key="8">
    <source>
        <dbReference type="EMBL" id="WIX78163.1"/>
    </source>
</evidence>